<dbReference type="Gene3D" id="3.40.50.11810">
    <property type="match status" value="1"/>
</dbReference>
<dbReference type="GeneID" id="4461865"/>
<reference evidence="8 9" key="1">
    <citation type="submission" date="2006-10" db="EMBL/GenBank/DDBJ databases">
        <title>Complete sequence of Methanosaeta thermophila PT.</title>
        <authorList>
            <consortium name="US DOE Joint Genome Institute"/>
            <person name="Copeland A."/>
            <person name="Lucas S."/>
            <person name="Lapidus A."/>
            <person name="Barry K."/>
            <person name="Detter J.C."/>
            <person name="Glavina del Rio T."/>
            <person name="Hammon N."/>
            <person name="Israni S."/>
            <person name="Pitluck S."/>
            <person name="Chain P."/>
            <person name="Malfatti S."/>
            <person name="Shin M."/>
            <person name="Vergez L."/>
            <person name="Schmutz J."/>
            <person name="Larimer F."/>
            <person name="Land M."/>
            <person name="Hauser L."/>
            <person name="Kyrpides N."/>
            <person name="Kim E."/>
            <person name="Smith K.S."/>
            <person name="Ingram-Smith C."/>
            <person name="Richardson P."/>
        </authorList>
    </citation>
    <scope>NUCLEOTIDE SEQUENCE [LARGE SCALE GENOMIC DNA]</scope>
    <source>
        <strain evidence="9">DSM 6194 / JCM 14653 / NBRC 101360 / PT</strain>
    </source>
</reference>
<dbReference type="KEGG" id="mtp:Mthe_1573"/>
<dbReference type="Gene3D" id="1.20.1050.140">
    <property type="match status" value="1"/>
</dbReference>
<keyword evidence="5" id="KW-0408">Iron</keyword>
<organism evidence="8 9">
    <name type="scientific">Methanothrix thermoacetophila (strain DSM 6194 / JCM 14653 / NBRC 101360 / PT)</name>
    <name type="common">Methanosaeta thermophila</name>
    <dbReference type="NCBI Taxonomy" id="349307"/>
    <lineage>
        <taxon>Archaea</taxon>
        <taxon>Methanobacteriati</taxon>
        <taxon>Methanobacteriota</taxon>
        <taxon>Stenosarchaea group</taxon>
        <taxon>Methanomicrobia</taxon>
        <taxon>Methanotrichales</taxon>
        <taxon>Methanotrichaceae</taxon>
        <taxon>Methanothrix</taxon>
    </lineage>
</organism>
<evidence type="ECO:0000256" key="1">
    <source>
        <dbReference type="ARBA" id="ARBA00001966"/>
    </source>
</evidence>
<name>A0B9G9_METTP</name>
<dbReference type="InterPro" id="IPR004017">
    <property type="entry name" value="Cys_rich_dom"/>
</dbReference>
<gene>
    <name evidence="8" type="ordered locus">Mthe_1573</name>
</gene>
<evidence type="ECO:0000256" key="3">
    <source>
        <dbReference type="ARBA" id="ARBA00022485"/>
    </source>
</evidence>
<evidence type="ECO:0000256" key="6">
    <source>
        <dbReference type="ARBA" id="ARBA00023014"/>
    </source>
</evidence>
<dbReference type="Pfam" id="PF02754">
    <property type="entry name" value="CCG"/>
    <property type="match status" value="2"/>
</dbReference>
<dbReference type="GO" id="GO:0051539">
    <property type="term" value="F:4 iron, 4 sulfur cluster binding"/>
    <property type="evidence" value="ECO:0007669"/>
    <property type="project" value="UniProtKB-KW"/>
</dbReference>
<protein>
    <submittedName>
        <fullName evidence="8">CoB--CoM heterodisulfide reductase</fullName>
        <ecNumber evidence="8">1.8.98.1</ecNumber>
    </submittedName>
</protein>
<dbReference type="PANTHER" id="PTHR42947">
    <property type="entry name" value="COB--COM HETERODISULFIDE REDUCTASE SUBUNIT B 1"/>
    <property type="match status" value="1"/>
</dbReference>
<dbReference type="PANTHER" id="PTHR42947:SF1">
    <property type="entry name" value="COB--COM HETERODISULFIDE REDUCTASE SUBUNIT B 1"/>
    <property type="match status" value="1"/>
</dbReference>
<feature type="domain" description="Cysteine-rich" evidence="7">
    <location>
        <begin position="4"/>
        <end position="81"/>
    </location>
</feature>
<keyword evidence="9" id="KW-1185">Reference proteome</keyword>
<keyword evidence="4 8" id="KW-0560">Oxidoreductase</keyword>
<evidence type="ECO:0000259" key="7">
    <source>
        <dbReference type="Pfam" id="PF02754"/>
    </source>
</evidence>
<dbReference type="AlphaFoldDB" id="A0B9G9"/>
<dbReference type="EMBL" id="CP000477">
    <property type="protein sequence ID" value="ABK15343.1"/>
    <property type="molecule type" value="Genomic_DNA"/>
</dbReference>
<evidence type="ECO:0000256" key="2">
    <source>
        <dbReference type="ARBA" id="ARBA00004808"/>
    </source>
</evidence>
<evidence type="ECO:0000256" key="5">
    <source>
        <dbReference type="ARBA" id="ARBA00023004"/>
    </source>
</evidence>
<evidence type="ECO:0000313" key="9">
    <source>
        <dbReference type="Proteomes" id="UP000000674"/>
    </source>
</evidence>
<comment type="cofactor">
    <cofactor evidence="1">
        <name>[4Fe-4S] cluster</name>
        <dbReference type="ChEBI" id="CHEBI:49883"/>
    </cofactor>
</comment>
<keyword evidence="6" id="KW-0411">Iron-sulfur</keyword>
<dbReference type="GO" id="GO:0051912">
    <property type="term" value="F:CoB--CoM heterodisulfide reductase activity"/>
    <property type="evidence" value="ECO:0007669"/>
    <property type="project" value="UniProtKB-EC"/>
</dbReference>
<accession>A0B9G9</accession>
<dbReference type="EC" id="1.8.98.1" evidence="8"/>
<keyword evidence="3" id="KW-0479">Metal-binding</keyword>
<feature type="domain" description="Cysteine-rich" evidence="7">
    <location>
        <begin position="137"/>
        <end position="222"/>
    </location>
</feature>
<comment type="pathway">
    <text evidence="2">Cofactor metabolism; coenzyme M-coenzyme B heterodisulfide reduction; coenzyme B and coenzyme M from coenzyme M-coenzyme B heterodisulfide: step 1/1.</text>
</comment>
<dbReference type="STRING" id="349307.Mthe_1573"/>
<evidence type="ECO:0000313" key="8">
    <source>
        <dbReference type="EMBL" id="ABK15343.1"/>
    </source>
</evidence>
<dbReference type="HOGENOM" id="CLU_052147_1_0_2"/>
<evidence type="ECO:0000256" key="4">
    <source>
        <dbReference type="ARBA" id="ARBA00023002"/>
    </source>
</evidence>
<dbReference type="InterPro" id="IPR051278">
    <property type="entry name" value="HdrB/HdrD_reductase"/>
</dbReference>
<dbReference type="RefSeq" id="WP_011696722.1">
    <property type="nucleotide sequence ID" value="NC_008553.1"/>
</dbReference>
<dbReference type="Proteomes" id="UP000000674">
    <property type="component" value="Chromosome"/>
</dbReference>
<proteinExistence type="predicted"/>
<dbReference type="OrthoDB" id="144689at2157"/>
<keyword evidence="3" id="KW-0004">4Fe-4S</keyword>
<sequence>MSEIAYYPGCVSKATGREYDISTRSVARALGIELIELEDWSCCGATHVSNETISVALAARNLTQSELPVMSTCSICYSNLRTAIRRLEDNGLRTRVNSVLEREYKGAKVMHVVEMLSEHLPNVKLPVKLSGLKVSPYYGCLLTRPGNGIDSPEHPEVLEKLVRMLGAEPVESPLKMLCCGGPIFMPREGAALESAYHVLMSAKRAGADAIMAVCPLCHLMLDAKQGAIERRYGVDLRIPVLYVTQLAGIALGLGPDELALEMNSISPLPLLERVYQSVTAD</sequence>